<dbReference type="Pfam" id="PF01370">
    <property type="entry name" value="Epimerase"/>
    <property type="match status" value="1"/>
</dbReference>
<gene>
    <name evidence="2" type="ORF">E4Q23_02780</name>
</gene>
<dbReference type="Proteomes" id="UP000749010">
    <property type="component" value="Unassembled WGS sequence"/>
</dbReference>
<accession>A0ABX1TRB2</accession>
<reference evidence="2 3" key="1">
    <citation type="submission" date="2019-03" db="EMBL/GenBank/DDBJ databases">
        <title>Metabolic reconstructions from genomes of highly enriched 'Candidatus Accumulibacter' and 'Candidatus Competibacter' bioreactor populations.</title>
        <authorList>
            <person name="Annavajhala M.K."/>
            <person name="Welles L."/>
            <person name="Abbas B."/>
            <person name="Sorokin D."/>
            <person name="Park H."/>
            <person name="Van Loosdrecht M."/>
            <person name="Chandran K."/>
        </authorList>
    </citation>
    <scope>NUCLEOTIDE SEQUENCE [LARGE SCALE GENOMIC DNA]</scope>
    <source>
        <strain evidence="2 3">SBR_S</strain>
    </source>
</reference>
<dbReference type="InterPro" id="IPR036291">
    <property type="entry name" value="NAD(P)-bd_dom_sf"/>
</dbReference>
<protein>
    <submittedName>
        <fullName evidence="2">NAD-dependent epimerase/dehydratase family protein</fullName>
    </submittedName>
</protein>
<dbReference type="PANTHER" id="PTHR12126">
    <property type="entry name" value="NADH-UBIQUINONE OXIDOREDUCTASE 39 KDA SUBUNIT-RELATED"/>
    <property type="match status" value="1"/>
</dbReference>
<dbReference type="SUPFAM" id="SSF51735">
    <property type="entry name" value="NAD(P)-binding Rossmann-fold domains"/>
    <property type="match status" value="1"/>
</dbReference>
<dbReference type="RefSeq" id="WP_169065220.1">
    <property type="nucleotide sequence ID" value="NZ_SPMY01000007.1"/>
</dbReference>
<dbReference type="InterPro" id="IPR001509">
    <property type="entry name" value="Epimerase_deHydtase"/>
</dbReference>
<comment type="caution">
    <text evidence="2">The sequence shown here is derived from an EMBL/GenBank/DDBJ whole genome shotgun (WGS) entry which is preliminary data.</text>
</comment>
<keyword evidence="3" id="KW-1185">Reference proteome</keyword>
<dbReference type="Gene3D" id="3.40.50.720">
    <property type="entry name" value="NAD(P)-binding Rossmann-like Domain"/>
    <property type="match status" value="1"/>
</dbReference>
<organism evidence="2 3">
    <name type="scientific">Candidatus Accumulibacter phosphatis</name>
    <dbReference type="NCBI Taxonomy" id="327160"/>
    <lineage>
        <taxon>Bacteria</taxon>
        <taxon>Pseudomonadati</taxon>
        <taxon>Pseudomonadota</taxon>
        <taxon>Betaproteobacteria</taxon>
        <taxon>Candidatus Accumulibacter</taxon>
    </lineage>
</organism>
<sequence>MGDRKVAILGARSLVGQCLLRRLMEDDWKILAYSRQPQHEIPEMKWLLLPCAAAEQAVSWICVAPIWVLPDYFPLFEASGARRIVALSSTSRFTKVSSGDLLEAAVAARLIEAEARLRAWAEHRGVEWVILRPTLIYGLGQDKNIAEMMRFIRRFGFFPLLGEAIGLRQPIHAGDVAGACLAAVQAPRAANRAYNISGGETLSYRDMVARVFLALGRPARLLAVPLWAFSLAVALLRCLPRYRHWSAAMAERMNGDLVFDHSDAVRDLAFAPRRFALTREDFPR</sequence>
<dbReference type="PANTHER" id="PTHR12126:SF11">
    <property type="entry name" value="NADH DEHYDROGENASE [UBIQUINONE] 1 ALPHA SUBCOMPLEX SUBUNIT 9, MITOCHONDRIAL"/>
    <property type="match status" value="1"/>
</dbReference>
<dbReference type="InterPro" id="IPR051207">
    <property type="entry name" value="ComplexI_NDUFA9_subunit"/>
</dbReference>
<evidence type="ECO:0000259" key="1">
    <source>
        <dbReference type="Pfam" id="PF01370"/>
    </source>
</evidence>
<evidence type="ECO:0000313" key="3">
    <source>
        <dbReference type="Proteomes" id="UP000749010"/>
    </source>
</evidence>
<feature type="domain" description="NAD-dependent epimerase/dehydratase" evidence="1">
    <location>
        <begin position="112"/>
        <end position="196"/>
    </location>
</feature>
<proteinExistence type="predicted"/>
<evidence type="ECO:0000313" key="2">
    <source>
        <dbReference type="EMBL" id="NMQ26772.1"/>
    </source>
</evidence>
<dbReference type="EMBL" id="SPMY01000007">
    <property type="protein sequence ID" value="NMQ26772.1"/>
    <property type="molecule type" value="Genomic_DNA"/>
</dbReference>
<name>A0ABX1TRB2_9PROT</name>